<dbReference type="OrthoDB" id="9808690at2"/>
<gene>
    <name evidence="2" type="ORF">C3E79_00245</name>
</gene>
<keyword evidence="3" id="KW-1185">Reference proteome</keyword>
<dbReference type="EMBL" id="CP026948">
    <property type="protein sequence ID" value="AWB83111.1"/>
    <property type="molecule type" value="Genomic_DNA"/>
</dbReference>
<organism evidence="2 3">
    <name type="scientific">Corynebacterium liangguodongii</name>
    <dbReference type="NCBI Taxonomy" id="2079535"/>
    <lineage>
        <taxon>Bacteria</taxon>
        <taxon>Bacillati</taxon>
        <taxon>Actinomycetota</taxon>
        <taxon>Actinomycetes</taxon>
        <taxon>Mycobacteriales</taxon>
        <taxon>Corynebacteriaceae</taxon>
        <taxon>Corynebacterium</taxon>
    </lineage>
</organism>
<dbReference type="KEGG" id="clia:C3E79_00245"/>
<dbReference type="AlphaFoldDB" id="A0A2S0WBH0"/>
<evidence type="ECO:0000259" key="1">
    <source>
        <dbReference type="Pfam" id="PF07853"/>
    </source>
</evidence>
<protein>
    <recommendedName>
        <fullName evidence="1">DUF1648 domain-containing protein</fullName>
    </recommendedName>
</protein>
<dbReference type="PROSITE" id="PS51257">
    <property type="entry name" value="PROKAR_LIPOPROTEIN"/>
    <property type="match status" value="1"/>
</dbReference>
<accession>A0A2S0WBH0</accession>
<dbReference type="InterPro" id="IPR012867">
    <property type="entry name" value="DUF1648"/>
</dbReference>
<dbReference type="Proteomes" id="UP000244754">
    <property type="component" value="Chromosome"/>
</dbReference>
<dbReference type="RefSeq" id="WP_108403107.1">
    <property type="nucleotide sequence ID" value="NZ_CP026948.1"/>
</dbReference>
<sequence>MDRYLELHDVPKGWLPATYAFIAGCAALLVVGWNHIPDPLPTHWGFGGPDAWTEKTPQAVFGQFAIAAVPLGLLTPLVTFLTHQQAKTAHEGFPRRSVAEVNRARATSNELVPVIQKNLCGITGVVVGTLTASLLGWSGPSATIVTITLIICVVVCFALDVRAANWHINAVAGESELSRHMAWGMFYYNPEDRRVMVDHAMGATLNFARRGAWVFLGLILSPAALVILVMLFTR</sequence>
<reference evidence="3" key="1">
    <citation type="submission" date="2018-01" db="EMBL/GenBank/DDBJ databases">
        <authorList>
            <person name="Li J."/>
        </authorList>
    </citation>
    <scope>NUCLEOTIDE SEQUENCE [LARGE SCALE GENOMIC DNA]</scope>
    <source>
        <strain evidence="3">2184</strain>
    </source>
</reference>
<evidence type="ECO:0000313" key="2">
    <source>
        <dbReference type="EMBL" id="AWB83111.1"/>
    </source>
</evidence>
<feature type="domain" description="DUF1648" evidence="1">
    <location>
        <begin position="21"/>
        <end position="61"/>
    </location>
</feature>
<evidence type="ECO:0000313" key="3">
    <source>
        <dbReference type="Proteomes" id="UP000244754"/>
    </source>
</evidence>
<dbReference type="Pfam" id="PF07853">
    <property type="entry name" value="DUF1648"/>
    <property type="match status" value="1"/>
</dbReference>
<name>A0A2S0WBH0_9CORY</name>
<proteinExistence type="predicted"/>